<name>A0A644U673_9ZZZZ</name>
<comment type="caution">
    <text evidence="1">The sequence shown here is derived from an EMBL/GenBank/DDBJ whole genome shotgun (WGS) entry which is preliminary data.</text>
</comment>
<proteinExistence type="predicted"/>
<reference evidence="1" key="1">
    <citation type="submission" date="2019-08" db="EMBL/GenBank/DDBJ databases">
        <authorList>
            <person name="Kucharzyk K."/>
            <person name="Murdoch R.W."/>
            <person name="Higgins S."/>
            <person name="Loffler F."/>
        </authorList>
    </citation>
    <scope>NUCLEOTIDE SEQUENCE</scope>
</reference>
<evidence type="ECO:0000313" key="2">
    <source>
        <dbReference type="EMBL" id="MPL74413.1"/>
    </source>
</evidence>
<accession>A0A644U673</accession>
<sequence length="104" mass="12261">MEIIDGHKALKALVDITKAGETFTISFFKCSRSKREASTKLRTISGCRTRTQMPHEKWDIDGDNYFLFECAEGNKACYKYLIRFIGFPYDNYRLKKVNWFNNEE</sequence>
<gene>
    <name evidence="1" type="ORF">SDC9_20163</name>
    <name evidence="2" type="ORF">SDC9_20224</name>
</gene>
<dbReference type="EMBL" id="VSSQ01000080">
    <property type="protein sequence ID" value="MPL74413.1"/>
    <property type="molecule type" value="Genomic_DNA"/>
</dbReference>
<dbReference type="EMBL" id="VSSQ01000080">
    <property type="protein sequence ID" value="MPL74352.1"/>
    <property type="molecule type" value="Genomic_DNA"/>
</dbReference>
<organism evidence="1">
    <name type="scientific">bioreactor metagenome</name>
    <dbReference type="NCBI Taxonomy" id="1076179"/>
    <lineage>
        <taxon>unclassified sequences</taxon>
        <taxon>metagenomes</taxon>
        <taxon>ecological metagenomes</taxon>
    </lineage>
</organism>
<dbReference type="AlphaFoldDB" id="A0A644U673"/>
<protein>
    <submittedName>
        <fullName evidence="1">Uncharacterized protein</fullName>
    </submittedName>
</protein>
<evidence type="ECO:0000313" key="1">
    <source>
        <dbReference type="EMBL" id="MPL74352.1"/>
    </source>
</evidence>